<comment type="caution">
    <text evidence="1">The sequence shown here is derived from an EMBL/GenBank/DDBJ whole genome shotgun (WGS) entry which is preliminary data.</text>
</comment>
<name>A0ABD2MJ76_9CUCU</name>
<keyword evidence="2" id="KW-1185">Reference proteome</keyword>
<dbReference type="AlphaFoldDB" id="A0ABD2MJ76"/>
<proteinExistence type="predicted"/>
<dbReference type="InterPro" id="IPR036691">
    <property type="entry name" value="Endo/exonu/phosph_ase_sf"/>
</dbReference>
<evidence type="ECO:0000313" key="2">
    <source>
        <dbReference type="Proteomes" id="UP001516400"/>
    </source>
</evidence>
<protein>
    <submittedName>
        <fullName evidence="1">Uncharacterized protein</fullName>
    </submittedName>
</protein>
<evidence type="ECO:0000313" key="1">
    <source>
        <dbReference type="EMBL" id="KAL3266156.1"/>
    </source>
</evidence>
<organism evidence="1 2">
    <name type="scientific">Cryptolaemus montrouzieri</name>
    <dbReference type="NCBI Taxonomy" id="559131"/>
    <lineage>
        <taxon>Eukaryota</taxon>
        <taxon>Metazoa</taxon>
        <taxon>Ecdysozoa</taxon>
        <taxon>Arthropoda</taxon>
        <taxon>Hexapoda</taxon>
        <taxon>Insecta</taxon>
        <taxon>Pterygota</taxon>
        <taxon>Neoptera</taxon>
        <taxon>Endopterygota</taxon>
        <taxon>Coleoptera</taxon>
        <taxon>Polyphaga</taxon>
        <taxon>Cucujiformia</taxon>
        <taxon>Coccinelloidea</taxon>
        <taxon>Coccinellidae</taxon>
        <taxon>Scymninae</taxon>
        <taxon>Scymnini</taxon>
        <taxon>Cryptolaemus</taxon>
    </lineage>
</organism>
<dbReference type="EMBL" id="JABFTP020000001">
    <property type="protein sequence ID" value="KAL3266156.1"/>
    <property type="molecule type" value="Genomic_DNA"/>
</dbReference>
<gene>
    <name evidence="1" type="ORF">HHI36_010341</name>
</gene>
<accession>A0ABD2MJ76</accession>
<dbReference type="Proteomes" id="UP001516400">
    <property type="component" value="Unassembled WGS sequence"/>
</dbReference>
<reference evidence="1 2" key="1">
    <citation type="journal article" date="2021" name="BMC Biol.">
        <title>Horizontally acquired antibacterial genes associated with adaptive radiation of ladybird beetles.</title>
        <authorList>
            <person name="Li H.S."/>
            <person name="Tang X.F."/>
            <person name="Huang Y.H."/>
            <person name="Xu Z.Y."/>
            <person name="Chen M.L."/>
            <person name="Du X.Y."/>
            <person name="Qiu B.Y."/>
            <person name="Chen P.T."/>
            <person name="Zhang W."/>
            <person name="Slipinski A."/>
            <person name="Escalona H.E."/>
            <person name="Waterhouse R.M."/>
            <person name="Zwick A."/>
            <person name="Pang H."/>
        </authorList>
    </citation>
    <scope>NUCLEOTIDE SEQUENCE [LARGE SCALE GENOMIC DNA]</scope>
    <source>
        <strain evidence="1">SYSU2018</strain>
    </source>
</reference>
<sequence>MSVDVIHSKLPNSGASISRASFRLNNVSYGINATCKPPPISEKIFIQDLQTYFEINTINDIEVFMGDISIDILDNANNDVNDYLSALVYFGFLPYIKRLTRLDSGTCLDHIFVEQKLRAMKMKLKSYVPDTHLTDHAPVLLNINFEDFLNASGDV</sequence>
<dbReference type="SUPFAM" id="SSF56219">
    <property type="entry name" value="DNase I-like"/>
    <property type="match status" value="1"/>
</dbReference>